<proteinExistence type="predicted"/>
<comment type="caution">
    <text evidence="1">The sequence shown here is derived from an EMBL/GenBank/DDBJ whole genome shotgun (WGS) entry which is preliminary data.</text>
</comment>
<sequence>MLPTTEVEARHGIPGCTYSIHRSSIDELDAGKPAGAVIQFARVGDKVLHQWYCSTNEMFGILINNCFVTDGVKQRVQVIDAQGCPLDPILITGTRYSADLQRAYAESQVFKFADRPGIWFFCQIQMCMKKDGMCDGITPPNCNGVTKTDRVSSRNGDKYSRRGANTSKSNSGTDYEPLEVNQSPPGQEENEDYESSRPEFTTTSLRVPIAKRPTTTQENPSSDFASPPSYPNGAEAPSSEPETIQVFNPGYSPNTNYGIGRDPPVGLSKPITINNNNPYLPPQPALRSSSHKHREVVSAEFETEENIPRRKQPTKIEEENIISSSNLPTLIVTTSTTTTATTNLPRPNNVVNMETKKG</sequence>
<dbReference type="EMBL" id="CAVMJV010000007">
    <property type="protein sequence ID" value="CAK5033926.1"/>
    <property type="molecule type" value="Genomic_DNA"/>
</dbReference>
<organism evidence="1 2">
    <name type="scientific">Meloidogyne enterolobii</name>
    <name type="common">Root-knot nematode worm</name>
    <name type="synonym">Meloidogyne mayaguensis</name>
    <dbReference type="NCBI Taxonomy" id="390850"/>
    <lineage>
        <taxon>Eukaryota</taxon>
        <taxon>Metazoa</taxon>
        <taxon>Ecdysozoa</taxon>
        <taxon>Nematoda</taxon>
        <taxon>Chromadorea</taxon>
        <taxon>Rhabditida</taxon>
        <taxon>Tylenchina</taxon>
        <taxon>Tylenchomorpha</taxon>
        <taxon>Tylenchoidea</taxon>
        <taxon>Meloidogynidae</taxon>
        <taxon>Meloidogyninae</taxon>
        <taxon>Meloidogyne</taxon>
    </lineage>
</organism>
<evidence type="ECO:0000313" key="2">
    <source>
        <dbReference type="Proteomes" id="UP001497535"/>
    </source>
</evidence>
<gene>
    <name evidence="1" type="ORF">MENTE1834_LOCUS8284</name>
</gene>
<protein>
    <submittedName>
        <fullName evidence="1">Uncharacterized protein</fullName>
    </submittedName>
</protein>
<dbReference type="Proteomes" id="UP001497535">
    <property type="component" value="Unassembled WGS sequence"/>
</dbReference>
<accession>A0ACB0Y7D2</accession>
<evidence type="ECO:0000313" key="1">
    <source>
        <dbReference type="EMBL" id="CAK5033926.1"/>
    </source>
</evidence>
<keyword evidence="2" id="KW-1185">Reference proteome</keyword>
<reference evidence="1" key="1">
    <citation type="submission" date="2023-11" db="EMBL/GenBank/DDBJ databases">
        <authorList>
            <person name="Poullet M."/>
        </authorList>
    </citation>
    <scope>NUCLEOTIDE SEQUENCE</scope>
    <source>
        <strain evidence="1">E1834</strain>
    </source>
</reference>
<name>A0ACB0Y7D2_MELEN</name>